<dbReference type="AlphaFoldDB" id="A0A0E9UAP0"/>
<feature type="region of interest" description="Disordered" evidence="1">
    <location>
        <begin position="1"/>
        <end position="24"/>
    </location>
</feature>
<evidence type="ECO:0000256" key="1">
    <source>
        <dbReference type="SAM" id="MobiDB-lite"/>
    </source>
</evidence>
<reference evidence="2" key="2">
    <citation type="journal article" date="2015" name="Fish Shellfish Immunol.">
        <title>Early steps in the European eel (Anguilla anguilla)-Vibrio vulnificus interaction in the gills: Role of the RtxA13 toxin.</title>
        <authorList>
            <person name="Callol A."/>
            <person name="Pajuelo D."/>
            <person name="Ebbesson L."/>
            <person name="Teles M."/>
            <person name="MacKenzie S."/>
            <person name="Amaro C."/>
        </authorList>
    </citation>
    <scope>NUCLEOTIDE SEQUENCE</scope>
</reference>
<evidence type="ECO:0000313" key="2">
    <source>
        <dbReference type="EMBL" id="JAH62240.1"/>
    </source>
</evidence>
<accession>A0A0E9UAP0</accession>
<reference evidence="2" key="1">
    <citation type="submission" date="2014-11" db="EMBL/GenBank/DDBJ databases">
        <authorList>
            <person name="Amaro Gonzalez C."/>
        </authorList>
    </citation>
    <scope>NUCLEOTIDE SEQUENCE</scope>
</reference>
<sequence length="38" mass="4709">MYTQTPKRNKKKERRDSDHDYEDIMDAVRNSQESILFY</sequence>
<name>A0A0E9UAP0_ANGAN</name>
<dbReference type="EMBL" id="GBXM01046337">
    <property type="protein sequence ID" value="JAH62240.1"/>
    <property type="molecule type" value="Transcribed_RNA"/>
</dbReference>
<organism evidence="2">
    <name type="scientific">Anguilla anguilla</name>
    <name type="common">European freshwater eel</name>
    <name type="synonym">Muraena anguilla</name>
    <dbReference type="NCBI Taxonomy" id="7936"/>
    <lineage>
        <taxon>Eukaryota</taxon>
        <taxon>Metazoa</taxon>
        <taxon>Chordata</taxon>
        <taxon>Craniata</taxon>
        <taxon>Vertebrata</taxon>
        <taxon>Euteleostomi</taxon>
        <taxon>Actinopterygii</taxon>
        <taxon>Neopterygii</taxon>
        <taxon>Teleostei</taxon>
        <taxon>Anguilliformes</taxon>
        <taxon>Anguillidae</taxon>
        <taxon>Anguilla</taxon>
    </lineage>
</organism>
<protein>
    <submittedName>
        <fullName evidence="2">Uncharacterized protein</fullName>
    </submittedName>
</protein>
<proteinExistence type="predicted"/>